<keyword evidence="5 8" id="KW-0560">Oxidoreductase</keyword>
<dbReference type="PRINTS" id="PR00411">
    <property type="entry name" value="PNDRDTASEI"/>
</dbReference>
<dbReference type="InterPro" id="IPR036188">
    <property type="entry name" value="FAD/NAD-bd_sf"/>
</dbReference>
<dbReference type="PANTHER" id="PTHR43429:SF1">
    <property type="entry name" value="NAD(P)H SULFUR OXIDOREDUCTASE (COA-DEPENDENT)"/>
    <property type="match status" value="1"/>
</dbReference>
<dbReference type="Pfam" id="PF07992">
    <property type="entry name" value="Pyr_redox_2"/>
    <property type="match status" value="1"/>
</dbReference>
<dbReference type="SUPFAM" id="SSF51905">
    <property type="entry name" value="FAD/NAD(P)-binding domain"/>
    <property type="match status" value="1"/>
</dbReference>
<dbReference type="PRINTS" id="PR00368">
    <property type="entry name" value="FADPNR"/>
</dbReference>
<reference evidence="8 9" key="1">
    <citation type="submission" date="2019-02" db="EMBL/GenBank/DDBJ databases">
        <title>Deep-cultivation of Planctomycetes and their phenomic and genomic characterization uncovers novel biology.</title>
        <authorList>
            <person name="Wiegand S."/>
            <person name="Jogler M."/>
            <person name="Boedeker C."/>
            <person name="Pinto D."/>
            <person name="Vollmers J."/>
            <person name="Rivas-Marin E."/>
            <person name="Kohn T."/>
            <person name="Peeters S.H."/>
            <person name="Heuer A."/>
            <person name="Rast P."/>
            <person name="Oberbeckmann S."/>
            <person name="Bunk B."/>
            <person name="Jeske O."/>
            <person name="Meyerdierks A."/>
            <person name="Storesund J.E."/>
            <person name="Kallscheuer N."/>
            <person name="Luecker S."/>
            <person name="Lage O.M."/>
            <person name="Pohl T."/>
            <person name="Merkel B.J."/>
            <person name="Hornburger P."/>
            <person name="Mueller R.-W."/>
            <person name="Bruemmer F."/>
            <person name="Labrenz M."/>
            <person name="Spormann A.M."/>
            <person name="Op Den Camp H."/>
            <person name="Overmann J."/>
            <person name="Amann R."/>
            <person name="Jetten M.S.M."/>
            <person name="Mascher T."/>
            <person name="Medema M.H."/>
            <person name="Devos D.P."/>
            <person name="Kaster A.-K."/>
            <person name="Ovreas L."/>
            <person name="Rohde M."/>
            <person name="Galperin M.Y."/>
            <person name="Jogler C."/>
        </authorList>
    </citation>
    <scope>NUCLEOTIDE SEQUENCE [LARGE SCALE GENOMIC DNA]</scope>
    <source>
        <strain evidence="8 9">Poly59</strain>
    </source>
</reference>
<comment type="similarity">
    <text evidence="2">Belongs to the class-III pyridine nucleotide-disulfide oxidoreductase family.</text>
</comment>
<dbReference type="Gene3D" id="3.40.250.10">
    <property type="entry name" value="Rhodanese-like domain"/>
    <property type="match status" value="1"/>
</dbReference>
<evidence type="ECO:0000259" key="7">
    <source>
        <dbReference type="PROSITE" id="PS50206"/>
    </source>
</evidence>
<protein>
    <submittedName>
        <fullName evidence="8">Coenzyme A disulfide reductase</fullName>
        <ecNumber evidence="8">1.8.1.14</ecNumber>
    </submittedName>
</protein>
<feature type="domain" description="Rhodanese" evidence="7">
    <location>
        <begin position="463"/>
        <end position="543"/>
    </location>
</feature>
<evidence type="ECO:0000313" key="8">
    <source>
        <dbReference type="EMBL" id="TWU57734.1"/>
    </source>
</evidence>
<keyword evidence="6" id="KW-0676">Redox-active center</keyword>
<comment type="caution">
    <text evidence="8">The sequence shown here is derived from an EMBL/GenBank/DDBJ whole genome shotgun (WGS) entry which is preliminary data.</text>
</comment>
<gene>
    <name evidence="8" type="primary">cdr</name>
    <name evidence="8" type="ORF">Poly59_06430</name>
</gene>
<sequence length="556" mass="59864">MKIVIIGGVAGGASAAARARRLSDDAEIIVLERGAYPSFANCGLPYYVGGEIQSREKLLVAPIAMLRTRHRLDVRVRCEVKSIDRAAKEVTVHDLESDKTYSESYDKLIIATGASPLRPPIPGIDSSLVLELRDLKDADRMHSLATSDAKHAVIVGAGFIGIEVAENLHRRGIEVTIVELADQVLPPWDHEMMAPIEDHLQAQGVNLRLQDAAAGFVESDSGLQIQLKSGAVIDADFAVVCIGVRPENKLAVDASITCGDRGGIVTSENMLTCDPDIYAVGDVAQVVDFVTKQPVQIPLAGPANRQGRIAADHIFGRSSTFRGTQGTAVVGVFGMTAAMTGQSEKLLRRSETEFESVYIHPTDHAGYYPGAKQMTLKLLFDPTTGRVLGAQCIGTNGVDKRIDVIAMAIQGDMTVYDLEEVELCYAPQYGHAKDAVNMAGFVASGVVRGDQPIVHETVLESGLPSNAFVLDVRSAAEFADGHIAGATNISIEELRDRLDELPRDQKIIAYCKVGQRGYLATRVLMQNGFDVSNLSGGYLSWCRSSESRNVDDSIAC</sequence>
<dbReference type="InterPro" id="IPR036873">
    <property type="entry name" value="Rhodanese-like_dom_sf"/>
</dbReference>
<evidence type="ECO:0000256" key="6">
    <source>
        <dbReference type="ARBA" id="ARBA00023284"/>
    </source>
</evidence>
<dbReference type="Proteomes" id="UP000317977">
    <property type="component" value="Unassembled WGS sequence"/>
</dbReference>
<dbReference type="InterPro" id="IPR016156">
    <property type="entry name" value="FAD/NAD-linked_Rdtase_dimer_sf"/>
</dbReference>
<dbReference type="Pfam" id="PF02852">
    <property type="entry name" value="Pyr_redox_dim"/>
    <property type="match status" value="1"/>
</dbReference>
<dbReference type="PANTHER" id="PTHR43429">
    <property type="entry name" value="PYRIDINE NUCLEOTIDE-DISULFIDE OXIDOREDUCTASE DOMAIN-CONTAINING"/>
    <property type="match status" value="1"/>
</dbReference>
<evidence type="ECO:0000256" key="2">
    <source>
        <dbReference type="ARBA" id="ARBA00009130"/>
    </source>
</evidence>
<dbReference type="OrthoDB" id="9802028at2"/>
<dbReference type="EC" id="1.8.1.14" evidence="8"/>
<keyword evidence="4" id="KW-0274">FAD</keyword>
<dbReference type="InterPro" id="IPR050260">
    <property type="entry name" value="FAD-bd_OxRdtase"/>
</dbReference>
<dbReference type="Pfam" id="PF00581">
    <property type="entry name" value="Rhodanese"/>
    <property type="match status" value="1"/>
</dbReference>
<evidence type="ECO:0000256" key="3">
    <source>
        <dbReference type="ARBA" id="ARBA00022630"/>
    </source>
</evidence>
<evidence type="ECO:0000256" key="4">
    <source>
        <dbReference type="ARBA" id="ARBA00022827"/>
    </source>
</evidence>
<evidence type="ECO:0000313" key="9">
    <source>
        <dbReference type="Proteomes" id="UP000317977"/>
    </source>
</evidence>
<dbReference type="SUPFAM" id="SSF55424">
    <property type="entry name" value="FAD/NAD-linked reductases, dimerisation (C-terminal) domain"/>
    <property type="match status" value="1"/>
</dbReference>
<dbReference type="PROSITE" id="PS50206">
    <property type="entry name" value="RHODANESE_3"/>
    <property type="match status" value="1"/>
</dbReference>
<dbReference type="Gene3D" id="3.50.50.60">
    <property type="entry name" value="FAD/NAD(P)-binding domain"/>
    <property type="match status" value="2"/>
</dbReference>
<keyword evidence="3" id="KW-0285">Flavoprotein</keyword>
<dbReference type="SMART" id="SM00450">
    <property type="entry name" value="RHOD"/>
    <property type="match status" value="1"/>
</dbReference>
<dbReference type="InterPro" id="IPR004099">
    <property type="entry name" value="Pyr_nucl-diS_OxRdtase_dimer"/>
</dbReference>
<comment type="cofactor">
    <cofactor evidence="1">
        <name>FAD</name>
        <dbReference type="ChEBI" id="CHEBI:57692"/>
    </cofactor>
</comment>
<dbReference type="GO" id="GO:0050451">
    <property type="term" value="F:CoA-disulfide reductase (NADPH) activity"/>
    <property type="evidence" value="ECO:0007669"/>
    <property type="project" value="UniProtKB-EC"/>
</dbReference>
<dbReference type="SUPFAM" id="SSF52821">
    <property type="entry name" value="Rhodanese/Cell cycle control phosphatase"/>
    <property type="match status" value="1"/>
</dbReference>
<accession>A0A5C6FBS3</accession>
<evidence type="ECO:0000256" key="5">
    <source>
        <dbReference type="ARBA" id="ARBA00023002"/>
    </source>
</evidence>
<dbReference type="InterPro" id="IPR001763">
    <property type="entry name" value="Rhodanese-like_dom"/>
</dbReference>
<proteinExistence type="inferred from homology"/>
<dbReference type="RefSeq" id="WP_146532581.1">
    <property type="nucleotide sequence ID" value="NZ_SJPX01000001.1"/>
</dbReference>
<dbReference type="InterPro" id="IPR023753">
    <property type="entry name" value="FAD/NAD-binding_dom"/>
</dbReference>
<name>A0A5C6FBS3_9BACT</name>
<dbReference type="AlphaFoldDB" id="A0A5C6FBS3"/>
<evidence type="ECO:0000256" key="1">
    <source>
        <dbReference type="ARBA" id="ARBA00001974"/>
    </source>
</evidence>
<dbReference type="EMBL" id="SJPX01000001">
    <property type="protein sequence ID" value="TWU57734.1"/>
    <property type="molecule type" value="Genomic_DNA"/>
</dbReference>
<keyword evidence="9" id="KW-1185">Reference proteome</keyword>
<organism evidence="8 9">
    <name type="scientific">Rubripirellula reticaptiva</name>
    <dbReference type="NCBI Taxonomy" id="2528013"/>
    <lineage>
        <taxon>Bacteria</taxon>
        <taxon>Pseudomonadati</taxon>
        <taxon>Planctomycetota</taxon>
        <taxon>Planctomycetia</taxon>
        <taxon>Pirellulales</taxon>
        <taxon>Pirellulaceae</taxon>
        <taxon>Rubripirellula</taxon>
    </lineage>
</organism>